<dbReference type="Gene3D" id="3.40.50.300">
    <property type="entry name" value="P-loop containing nucleotide triphosphate hydrolases"/>
    <property type="match status" value="1"/>
</dbReference>
<dbReference type="GO" id="GO:0043139">
    <property type="term" value="F:5'-3' DNA helicase activity"/>
    <property type="evidence" value="ECO:0007669"/>
    <property type="project" value="UniProtKB-EC"/>
</dbReference>
<dbReference type="GO" id="GO:0006281">
    <property type="term" value="P:DNA repair"/>
    <property type="evidence" value="ECO:0007669"/>
    <property type="project" value="UniProtKB-KW"/>
</dbReference>
<organism evidence="5">
    <name type="scientific">Cacopsylla melanoneura</name>
    <dbReference type="NCBI Taxonomy" id="428564"/>
    <lineage>
        <taxon>Eukaryota</taxon>
        <taxon>Metazoa</taxon>
        <taxon>Ecdysozoa</taxon>
        <taxon>Arthropoda</taxon>
        <taxon>Hexapoda</taxon>
        <taxon>Insecta</taxon>
        <taxon>Pterygota</taxon>
        <taxon>Neoptera</taxon>
        <taxon>Paraneoptera</taxon>
        <taxon>Hemiptera</taxon>
        <taxon>Sternorrhyncha</taxon>
        <taxon>Psylloidea</taxon>
        <taxon>Psyllidae</taxon>
        <taxon>Psyllinae</taxon>
        <taxon>Cacopsylla</taxon>
    </lineage>
</organism>
<keyword evidence="1" id="KW-0234">DNA repair</keyword>
<dbReference type="Pfam" id="PF14214">
    <property type="entry name" value="Helitron_like_N"/>
    <property type="match status" value="1"/>
</dbReference>
<proteinExistence type="inferred from homology"/>
<comment type="similarity">
    <text evidence="1">Belongs to the helicase family.</text>
</comment>
<sequence>MIMERKDLDNIILLCRALYNQYLVDMYAKIETERLNFVRFNQTKLRSENYIHLQDAIRGSDCDVSDLGKIVILPSSFTGGPRYMHERTQDAMTYVRHYGRPDLFITFTCNSKWDHIVNKLKFGQKSQDRHDLIARIFHIKLKKMMSLFTKGCIFGPVLCYMYTVEWQKRGLPHAHILLWLHTRIRPTDIDSVISAEIPDPEKDPLLYDIVTSSMIHGPCGNKNPSSPCMIDGKCSKRFPRPYVKETQTADDGYPLYRRRSPEDGGHTFNVRGMILGSEWVVPYNPVLLRSFNAHINVEICNSVKSIKYICKYVNKGSDQAAFTLQNEFDEVTKYETGRYLSSSEAVWRILCFPIHERYPPIVHLSVHLENGQRVYFTTDNVEQRVQNPPKTTLMAFFDLCRQDDFARTLLYNEVPAFYVWKNNVFQRRKKGTTVTEHPGIKKDHVLGRVYTVHPNNTECYYLRLLLHKVRGPVSFQRLKIVDGIEFPSFHATCLAMGLLEDDSHWDETLREAAVSDSAKKIRELFAVMLVFCQIANPLRLWENHKASLSEDFLFQIEQTNQGLVSSGQMSVVYNKSLVELEDAVLSLCGQSLENYNLPTPVRSSENVITNRIYLSEISYNTSQLRTFVIEKTSLLNIEQRCVYETVLESVKSPVGNLFFLDAPGGTGKTFLINLLLATVRKEGNIAIAVASSGIAATLMDGGRTAHSAFKLPLNLNFVETPLCNISKQSDMAKVLRDCKLIIWDECTMAHKTGLEALDRTLQDICGVKYRMGGITVLLSGDFRQILPVVPRGTRADEVKACLKSSVLWPRITVLSLKLNMRVHLYANENAAAFSKLLLQIGDGQLPEQDNKIVIPPEHCRLIFDFNIFLDTIYPDLDKPNIVVPSWLKKRAILTPKNDSALEINNELLKRMVPGETIYSSVDTVVEEEDAVNYPTEFLNTLNPPGLPSHELRLKVGAPIILLRNLRPPKLCNGTRLQVKSLKKNLIEATIYTGVGHGETVLIPRIPLIPSDYHFNFKRIQFPVKLCFAMTINKAQGQTLELAGIDLRTDCFSHGQLYVAFSRVSSAQALIVLQPDGKTKNLVYKEVLR</sequence>
<feature type="domain" description="DNA helicase Pif1-like DEAD-box helicase" evidence="2">
    <location>
        <begin position="635"/>
        <end position="850"/>
    </location>
</feature>
<keyword evidence="1" id="KW-0227">DNA damage</keyword>
<name>A0A8D9B6G9_9HEMI</name>
<dbReference type="InterPro" id="IPR010285">
    <property type="entry name" value="DNA_helicase_pif1-like_DEAD"/>
</dbReference>
<dbReference type="SUPFAM" id="SSF52540">
    <property type="entry name" value="P-loop containing nucleoside triphosphate hydrolases"/>
    <property type="match status" value="2"/>
</dbReference>
<keyword evidence="1" id="KW-0233">DNA recombination</keyword>
<keyword evidence="1 5" id="KW-0347">Helicase</keyword>
<dbReference type="EC" id="5.6.2.3" evidence="1"/>
<dbReference type="GO" id="GO:0006310">
    <property type="term" value="P:DNA recombination"/>
    <property type="evidence" value="ECO:0007669"/>
    <property type="project" value="UniProtKB-KW"/>
</dbReference>
<protein>
    <recommendedName>
        <fullName evidence="1">ATP-dependent DNA helicase</fullName>
        <ecNumber evidence="1">5.6.2.3</ecNumber>
    </recommendedName>
</protein>
<evidence type="ECO:0000259" key="2">
    <source>
        <dbReference type="Pfam" id="PF05970"/>
    </source>
</evidence>
<feature type="domain" description="DNA helicase Pif1-like 2B" evidence="4">
    <location>
        <begin position="936"/>
        <end position="981"/>
    </location>
</feature>
<dbReference type="GO" id="GO:0016787">
    <property type="term" value="F:hydrolase activity"/>
    <property type="evidence" value="ECO:0007669"/>
    <property type="project" value="UniProtKB-KW"/>
</dbReference>
<dbReference type="PANTHER" id="PTHR10492">
    <property type="match status" value="1"/>
</dbReference>
<evidence type="ECO:0000259" key="3">
    <source>
        <dbReference type="Pfam" id="PF14214"/>
    </source>
</evidence>
<dbReference type="EMBL" id="HBUF01614293">
    <property type="protein sequence ID" value="CAG6779483.1"/>
    <property type="molecule type" value="Transcribed_RNA"/>
</dbReference>
<dbReference type="AlphaFoldDB" id="A0A8D9B6G9"/>
<accession>A0A8D9B6G9</accession>
<dbReference type="PANTHER" id="PTHR10492:SF57">
    <property type="entry name" value="ATP-DEPENDENT DNA HELICASE"/>
    <property type="match status" value="1"/>
</dbReference>
<reference evidence="5" key="1">
    <citation type="submission" date="2021-05" db="EMBL/GenBank/DDBJ databases">
        <authorList>
            <person name="Alioto T."/>
            <person name="Alioto T."/>
            <person name="Gomez Garrido J."/>
        </authorList>
    </citation>
    <scope>NUCLEOTIDE SEQUENCE</scope>
</reference>
<dbReference type="InterPro" id="IPR049163">
    <property type="entry name" value="Pif1-like_2B_dom"/>
</dbReference>
<keyword evidence="1" id="KW-0378">Hydrolase</keyword>
<feature type="domain" description="Helitron helicase-like" evidence="3">
    <location>
        <begin position="2"/>
        <end position="178"/>
    </location>
</feature>
<comment type="catalytic activity">
    <reaction evidence="1">
        <text>ATP + H2O = ADP + phosphate + H(+)</text>
        <dbReference type="Rhea" id="RHEA:13065"/>
        <dbReference type="ChEBI" id="CHEBI:15377"/>
        <dbReference type="ChEBI" id="CHEBI:15378"/>
        <dbReference type="ChEBI" id="CHEBI:30616"/>
        <dbReference type="ChEBI" id="CHEBI:43474"/>
        <dbReference type="ChEBI" id="CHEBI:456216"/>
        <dbReference type="EC" id="5.6.2.3"/>
    </reaction>
</comment>
<keyword evidence="1" id="KW-0547">Nucleotide-binding</keyword>
<dbReference type="GO" id="GO:0005524">
    <property type="term" value="F:ATP binding"/>
    <property type="evidence" value="ECO:0007669"/>
    <property type="project" value="UniProtKB-KW"/>
</dbReference>
<dbReference type="GO" id="GO:0000723">
    <property type="term" value="P:telomere maintenance"/>
    <property type="evidence" value="ECO:0007669"/>
    <property type="project" value="InterPro"/>
</dbReference>
<evidence type="ECO:0000313" key="5">
    <source>
        <dbReference type="EMBL" id="CAG6779483.1"/>
    </source>
</evidence>
<dbReference type="InterPro" id="IPR025476">
    <property type="entry name" value="Helitron_helicase-like"/>
</dbReference>
<dbReference type="InterPro" id="IPR027417">
    <property type="entry name" value="P-loop_NTPase"/>
</dbReference>
<comment type="cofactor">
    <cofactor evidence="1">
        <name>Mg(2+)</name>
        <dbReference type="ChEBI" id="CHEBI:18420"/>
    </cofactor>
</comment>
<dbReference type="Pfam" id="PF21530">
    <property type="entry name" value="Pif1_2B_dom"/>
    <property type="match status" value="1"/>
</dbReference>
<keyword evidence="1" id="KW-0067">ATP-binding</keyword>
<evidence type="ECO:0000256" key="1">
    <source>
        <dbReference type="RuleBase" id="RU363044"/>
    </source>
</evidence>
<evidence type="ECO:0000259" key="4">
    <source>
        <dbReference type="Pfam" id="PF21530"/>
    </source>
</evidence>
<dbReference type="Pfam" id="PF05970">
    <property type="entry name" value="PIF1"/>
    <property type="match status" value="1"/>
</dbReference>